<evidence type="ECO:0000259" key="2">
    <source>
        <dbReference type="Pfam" id="PF07007"/>
    </source>
</evidence>
<evidence type="ECO:0000256" key="1">
    <source>
        <dbReference type="SAM" id="SignalP"/>
    </source>
</evidence>
<feature type="domain" description="Lysozyme inhibitor LprI-like N-terminal" evidence="2">
    <location>
        <begin position="22"/>
        <end position="111"/>
    </location>
</feature>
<protein>
    <recommendedName>
        <fullName evidence="2">Lysozyme inhibitor LprI-like N-terminal domain-containing protein</fullName>
    </recommendedName>
</protein>
<dbReference type="AlphaFoldDB" id="A0A6L2ZMD7"/>
<dbReference type="Proteomes" id="UP000504714">
    <property type="component" value="Unassembled WGS sequence"/>
</dbReference>
<gene>
    <name evidence="3" type="ORF">RINTU1_14100</name>
</gene>
<dbReference type="EMBL" id="BLXO01000002">
    <property type="protein sequence ID" value="GFN46007.1"/>
    <property type="molecule type" value="Genomic_DNA"/>
</dbReference>
<feature type="signal peptide" evidence="1">
    <location>
        <begin position="1"/>
        <end position="19"/>
    </location>
</feature>
<dbReference type="Gene3D" id="1.20.1270.180">
    <property type="match status" value="1"/>
</dbReference>
<proteinExistence type="predicted"/>
<reference evidence="3 4" key="1">
    <citation type="submission" date="2020-06" db="EMBL/GenBank/DDBJ databases">
        <title>The genome sequence of Candidatus Regiella insecticola strain Tut.</title>
        <authorList>
            <person name="Nikoh N."/>
            <person name="Tsuchida T."/>
            <person name="Koga R."/>
            <person name="Oshima K."/>
            <person name="Hattori M."/>
            <person name="Fukatsu T."/>
        </authorList>
    </citation>
    <scope>NUCLEOTIDE SEQUENCE [LARGE SCALE GENOMIC DNA]</scope>
    <source>
        <strain evidence="3 4">Tut</strain>
    </source>
</reference>
<dbReference type="PANTHER" id="PTHR39176">
    <property type="entry name" value="PERIPLASMIC PROTEIN-RELATED"/>
    <property type="match status" value="1"/>
</dbReference>
<dbReference type="RefSeq" id="WP_176487756.1">
    <property type="nucleotide sequence ID" value="NZ_BLXO01000002.1"/>
</dbReference>
<dbReference type="InterPro" id="IPR009739">
    <property type="entry name" value="LprI-like_N"/>
</dbReference>
<accession>A0A6L2ZMD7</accession>
<keyword evidence="1" id="KW-0732">Signal</keyword>
<sequence length="130" mass="15192">MKKMIMVLLAVSPVFNASALDCDNAQTQSEMNNCATAAYKKADDELNKLYKNILKRTRGKHEKMLKNTQKKWIEYRDSDCQFQTYLSRKNSIYPMVYAYCRENKIRERVNEFKKMLDCPEGDVSCPLSVN</sequence>
<evidence type="ECO:0000313" key="4">
    <source>
        <dbReference type="Proteomes" id="UP000504714"/>
    </source>
</evidence>
<dbReference type="PANTHER" id="PTHR39176:SF1">
    <property type="entry name" value="PERIPLASMIC PROTEIN"/>
    <property type="match status" value="1"/>
</dbReference>
<organism evidence="3 4">
    <name type="scientific">Candidatus Regiella insecticola</name>
    <dbReference type="NCBI Taxonomy" id="138073"/>
    <lineage>
        <taxon>Bacteria</taxon>
        <taxon>Pseudomonadati</taxon>
        <taxon>Pseudomonadota</taxon>
        <taxon>Gammaproteobacteria</taxon>
        <taxon>Enterobacterales</taxon>
        <taxon>Enterobacteriaceae</taxon>
        <taxon>aphid secondary symbionts</taxon>
        <taxon>Candidatus Regiella</taxon>
    </lineage>
</organism>
<comment type="caution">
    <text evidence="3">The sequence shown here is derived from an EMBL/GenBank/DDBJ whole genome shotgun (WGS) entry which is preliminary data.</text>
</comment>
<evidence type="ECO:0000313" key="3">
    <source>
        <dbReference type="EMBL" id="GFN46007.1"/>
    </source>
</evidence>
<dbReference type="Pfam" id="PF07007">
    <property type="entry name" value="LprI"/>
    <property type="match status" value="1"/>
</dbReference>
<feature type="chain" id="PRO_5026668278" description="Lysozyme inhibitor LprI-like N-terminal domain-containing protein" evidence="1">
    <location>
        <begin position="20"/>
        <end position="130"/>
    </location>
</feature>
<name>A0A6L2ZMD7_9ENTR</name>